<feature type="signal peptide" evidence="2">
    <location>
        <begin position="1"/>
        <end position="30"/>
    </location>
</feature>
<keyword evidence="4" id="KW-1185">Reference proteome</keyword>
<comment type="caution">
    <text evidence="3">The sequence shown here is derived from an EMBL/GenBank/DDBJ whole genome shotgun (WGS) entry which is preliminary data.</text>
</comment>
<evidence type="ECO:0000256" key="1">
    <source>
        <dbReference type="ARBA" id="ARBA00022764"/>
    </source>
</evidence>
<dbReference type="InterPro" id="IPR006059">
    <property type="entry name" value="SBP"/>
</dbReference>
<evidence type="ECO:0000313" key="4">
    <source>
        <dbReference type="Proteomes" id="UP000630142"/>
    </source>
</evidence>
<dbReference type="SUPFAM" id="SSF53850">
    <property type="entry name" value="Periplasmic binding protein-like II"/>
    <property type="match status" value="1"/>
</dbReference>
<evidence type="ECO:0000256" key="2">
    <source>
        <dbReference type="SAM" id="SignalP"/>
    </source>
</evidence>
<dbReference type="InterPro" id="IPR006311">
    <property type="entry name" value="TAT_signal"/>
</dbReference>
<dbReference type="PROSITE" id="PS51318">
    <property type="entry name" value="TAT"/>
    <property type="match status" value="1"/>
</dbReference>
<dbReference type="Proteomes" id="UP000630142">
    <property type="component" value="Unassembled WGS sequence"/>
</dbReference>
<dbReference type="Gene3D" id="3.40.190.10">
    <property type="entry name" value="Periplasmic binding protein-like II"/>
    <property type="match status" value="2"/>
</dbReference>
<dbReference type="InterPro" id="IPR019546">
    <property type="entry name" value="TAT_signal_bac_arc"/>
</dbReference>
<dbReference type="AlphaFoldDB" id="A0A8J3GMB7"/>
<sequence>MTYGISRRRFLAGAGVAAGAGFVLPQGAFAQTAKLPSSPVALNVIDAAGNLALTQPIFDNFAKEHSDLVSRFTFNKAPSPELPGKIKAQQRANRIDIDLVIIGPDALSAGLADDIWTDIIALPENGLPDLQSIYLDPAWRMQGLAKGKGVVVSYYPSGPLIEYMPERVRTPPTSAEELLAWAKENPNKFIYARPANSGPGRTFLMGLPYLLGDTDPKDPAKGWDKTWAYLKELHKHIEYYPAGTGALMKEFGEGTRDMTVTTTGWDINPRALGVVQKEAAVGQLKGFHWVCDAHYFSIPKGVSDEKVAVLMEFIKFALQPQQQAYSYDAGYFYPGPAVKDVTLQMAPQASQDTIAQFGRPEYEDWIANNPIELPLEPEALVTAFRRWDEEVAAG</sequence>
<reference evidence="3" key="1">
    <citation type="journal article" date="2014" name="Int. J. Syst. Evol. Microbiol.">
        <title>Complete genome sequence of Corynebacterium casei LMG S-19264T (=DSM 44701T), isolated from a smear-ripened cheese.</title>
        <authorList>
            <consortium name="US DOE Joint Genome Institute (JGI-PGF)"/>
            <person name="Walter F."/>
            <person name="Albersmeier A."/>
            <person name="Kalinowski J."/>
            <person name="Ruckert C."/>
        </authorList>
    </citation>
    <scope>NUCLEOTIDE SEQUENCE</scope>
    <source>
        <strain evidence="3">KCTC 42249</strain>
    </source>
</reference>
<dbReference type="PANTHER" id="PTHR42779:SF1">
    <property type="entry name" value="PROTEIN YNJB"/>
    <property type="match status" value="1"/>
</dbReference>
<name>A0A8J3GMB7_9HYPH</name>
<dbReference type="Pfam" id="PF13416">
    <property type="entry name" value="SBP_bac_8"/>
    <property type="match status" value="1"/>
</dbReference>
<evidence type="ECO:0000313" key="3">
    <source>
        <dbReference type="EMBL" id="GHD22055.1"/>
    </source>
</evidence>
<proteinExistence type="predicted"/>
<protein>
    <submittedName>
        <fullName evidence="3">ABC transporter substrate-binding protein</fullName>
    </submittedName>
</protein>
<dbReference type="PANTHER" id="PTHR42779">
    <property type="entry name" value="PROTEIN YNJB"/>
    <property type="match status" value="1"/>
</dbReference>
<keyword evidence="1" id="KW-0574">Periplasm</keyword>
<dbReference type="RefSeq" id="WP_189506691.1">
    <property type="nucleotide sequence ID" value="NZ_BMZQ01000004.1"/>
</dbReference>
<accession>A0A8J3GMB7</accession>
<reference evidence="3" key="2">
    <citation type="submission" date="2020-09" db="EMBL/GenBank/DDBJ databases">
        <authorList>
            <person name="Sun Q."/>
            <person name="Kim S."/>
        </authorList>
    </citation>
    <scope>NUCLEOTIDE SEQUENCE</scope>
    <source>
        <strain evidence="3">KCTC 42249</strain>
    </source>
</reference>
<keyword evidence="2" id="KW-0732">Signal</keyword>
<feature type="chain" id="PRO_5035197406" evidence="2">
    <location>
        <begin position="31"/>
        <end position="394"/>
    </location>
</feature>
<gene>
    <name evidence="3" type="ORF">GCM10016234_36120</name>
</gene>
<dbReference type="NCBIfam" id="TIGR01409">
    <property type="entry name" value="TAT_signal_seq"/>
    <property type="match status" value="1"/>
</dbReference>
<organism evidence="3 4">
    <name type="scientific">Tianweitania populi</name>
    <dbReference type="NCBI Taxonomy" id="1607949"/>
    <lineage>
        <taxon>Bacteria</taxon>
        <taxon>Pseudomonadati</taxon>
        <taxon>Pseudomonadota</taxon>
        <taxon>Alphaproteobacteria</taxon>
        <taxon>Hyphomicrobiales</taxon>
        <taxon>Phyllobacteriaceae</taxon>
        <taxon>Tianweitania</taxon>
    </lineage>
</organism>
<dbReference type="EMBL" id="BMZQ01000004">
    <property type="protein sequence ID" value="GHD22055.1"/>
    <property type="molecule type" value="Genomic_DNA"/>
</dbReference>